<comment type="caution">
    <text evidence="2">The sequence shown here is derived from an EMBL/GenBank/DDBJ whole genome shotgun (WGS) entry which is preliminary data.</text>
</comment>
<proteinExistence type="predicted"/>
<evidence type="ECO:0000256" key="1">
    <source>
        <dbReference type="SAM" id="MobiDB-lite"/>
    </source>
</evidence>
<dbReference type="Proteomes" id="UP000074247">
    <property type="component" value="Unassembled WGS sequence"/>
</dbReference>
<dbReference type="AlphaFoldDB" id="A0A139XPT7"/>
<gene>
    <name evidence="2" type="ORF">TGARI_263590</name>
</gene>
<reference evidence="2 3" key="1">
    <citation type="journal article" date="2016" name="Nat. Commun.">
        <title>Local admixture of amplified and diversified secreted pathogenesis determinants shapes mosaic Toxoplasma gondii genomes.</title>
        <authorList>
            <person name="Lorenzi H."/>
            <person name="Khan A."/>
            <person name="Behnke M.S."/>
            <person name="Namasivayam S."/>
            <person name="Swapna L.S."/>
            <person name="Hadjithomas M."/>
            <person name="Karamycheva S."/>
            <person name="Pinney D."/>
            <person name="Brunk B.P."/>
            <person name="Ajioka J.W."/>
            <person name="Ajzenberg D."/>
            <person name="Boothroyd J.C."/>
            <person name="Boyle J.P."/>
            <person name="Darde M.L."/>
            <person name="Diaz-Miranda M.A."/>
            <person name="Dubey J.P."/>
            <person name="Fritz H.M."/>
            <person name="Gennari S.M."/>
            <person name="Gregory B.D."/>
            <person name="Kim K."/>
            <person name="Saeij J.P."/>
            <person name="Su C."/>
            <person name="White M.W."/>
            <person name="Zhu X.Q."/>
            <person name="Howe D.K."/>
            <person name="Rosenthal B.M."/>
            <person name="Grigg M.E."/>
            <person name="Parkinson J."/>
            <person name="Liu L."/>
            <person name="Kissinger J.C."/>
            <person name="Roos D.S."/>
            <person name="Sibley L.D."/>
        </authorList>
    </citation>
    <scope>NUCLEOTIDE SEQUENCE [LARGE SCALE GENOMIC DNA]</scope>
    <source>
        <strain evidence="2 3">ARI</strain>
    </source>
</reference>
<name>A0A139XPT7_TOXGO</name>
<feature type="compositionally biased region" description="Low complexity" evidence="1">
    <location>
        <begin position="241"/>
        <end position="251"/>
    </location>
</feature>
<feature type="region of interest" description="Disordered" evidence="1">
    <location>
        <begin position="241"/>
        <end position="261"/>
    </location>
</feature>
<organism evidence="2 3">
    <name type="scientific">Toxoplasma gondii ARI</name>
    <dbReference type="NCBI Taxonomy" id="1074872"/>
    <lineage>
        <taxon>Eukaryota</taxon>
        <taxon>Sar</taxon>
        <taxon>Alveolata</taxon>
        <taxon>Apicomplexa</taxon>
        <taxon>Conoidasida</taxon>
        <taxon>Coccidia</taxon>
        <taxon>Eucoccidiorida</taxon>
        <taxon>Eimeriorina</taxon>
        <taxon>Sarcocystidae</taxon>
        <taxon>Toxoplasma</taxon>
    </lineage>
</organism>
<accession>A0A139XPT7</accession>
<dbReference type="VEuPathDB" id="ToxoDB:TGARI_263590"/>
<protein>
    <submittedName>
        <fullName evidence="2">Uncharacterized protein</fullName>
    </submittedName>
</protein>
<evidence type="ECO:0000313" key="2">
    <source>
        <dbReference type="EMBL" id="KYF40806.1"/>
    </source>
</evidence>
<sequence length="309" mass="34363">MSSLRPTVAVDRLKTADVSREESGPVRLASDSTASRFSLSFLEGIRAFCSLSTSERPVLQQSVWRRLSKTIPVGSFQQTCACRPPLPLFLRLSWGPTSARTRPLSRNLRWRFQSLRPRRLCRLHFSFLQANSPESRSRSAGVCPRRPPRKFRIAACTLSRPAMTALSTQLPAPSTVVLELLHASPRSVSQRPFLPCPKLLSRRMLLGMLLETTLDSRLASCPTSPGKMSLPPSLRRCRRAAAPTTRTYTATGKRGNSTSPPRCLKLPKRTVLRRCCQDAPGVQEAARLLLKCSEPTTCSTCEKRESTAF</sequence>
<dbReference type="EMBL" id="AGQS02005378">
    <property type="protein sequence ID" value="KYF40806.1"/>
    <property type="molecule type" value="Genomic_DNA"/>
</dbReference>
<evidence type="ECO:0000313" key="3">
    <source>
        <dbReference type="Proteomes" id="UP000074247"/>
    </source>
</evidence>